<dbReference type="EMBL" id="QLMD01000026">
    <property type="protein sequence ID" value="RAJ92900.1"/>
    <property type="molecule type" value="Genomic_DNA"/>
</dbReference>
<sequence>MPKITTLTALFAAVFLLTACSEPAVTNNDPKVTAEPVVSQQQREPLLTVYKTSTCGCCKTWISHIEQNGITAIAKDYDDLSFIKNRYGIQPNHISCHTAVSENGYVFEGHIPAKYILMFLAEPVANAIGLTVPAMPLGSPGMEVGDRFMPYEILVFLKDGTSKVYAKVDGYDMQF</sequence>
<feature type="signal peptide" evidence="1">
    <location>
        <begin position="1"/>
        <end position="24"/>
    </location>
</feature>
<protein>
    <recommendedName>
        <fullName evidence="4">Metal-binding protein</fullName>
    </recommendedName>
</protein>
<keyword evidence="1" id="KW-0732">Signal</keyword>
<dbReference type="InterPro" id="IPR007332">
    <property type="entry name" value="DUF411"/>
</dbReference>
<dbReference type="AlphaFoldDB" id="A0A327WUX6"/>
<dbReference type="RefSeq" id="WP_241974155.1">
    <property type="nucleotide sequence ID" value="NZ_PIPK01000022.1"/>
</dbReference>
<evidence type="ECO:0000313" key="3">
    <source>
        <dbReference type="Proteomes" id="UP000249203"/>
    </source>
</evidence>
<evidence type="ECO:0000313" key="2">
    <source>
        <dbReference type="EMBL" id="RAJ92900.1"/>
    </source>
</evidence>
<reference evidence="2 3" key="1">
    <citation type="submission" date="2018-06" db="EMBL/GenBank/DDBJ databases">
        <title>Genomic Encyclopedia of Type Strains, Phase III (KMG-III): the genomes of soil and plant-associated and newly described type strains.</title>
        <authorList>
            <person name="Whitman W."/>
        </authorList>
    </citation>
    <scope>NUCLEOTIDE SEQUENCE [LARGE SCALE GENOMIC DNA]</scope>
    <source>
        <strain evidence="2 3">CGMCC 1.15366</strain>
    </source>
</reference>
<proteinExistence type="predicted"/>
<feature type="chain" id="PRO_5016359998" description="Metal-binding protein" evidence="1">
    <location>
        <begin position="25"/>
        <end position="175"/>
    </location>
</feature>
<evidence type="ECO:0000256" key="1">
    <source>
        <dbReference type="SAM" id="SignalP"/>
    </source>
</evidence>
<organism evidence="2 3">
    <name type="scientific">Aliidiomarina maris</name>
    <dbReference type="NCBI Taxonomy" id="531312"/>
    <lineage>
        <taxon>Bacteria</taxon>
        <taxon>Pseudomonadati</taxon>
        <taxon>Pseudomonadota</taxon>
        <taxon>Gammaproteobacteria</taxon>
        <taxon>Alteromonadales</taxon>
        <taxon>Idiomarinaceae</taxon>
        <taxon>Aliidiomarina</taxon>
    </lineage>
</organism>
<name>A0A327WUX6_9GAMM</name>
<dbReference type="Pfam" id="PF04214">
    <property type="entry name" value="DUF411"/>
    <property type="match status" value="1"/>
</dbReference>
<dbReference type="Proteomes" id="UP000249203">
    <property type="component" value="Unassembled WGS sequence"/>
</dbReference>
<evidence type="ECO:0008006" key="4">
    <source>
        <dbReference type="Google" id="ProtNLM"/>
    </source>
</evidence>
<gene>
    <name evidence="2" type="ORF">B0I24_1261</name>
</gene>
<dbReference type="PROSITE" id="PS51257">
    <property type="entry name" value="PROKAR_LIPOPROTEIN"/>
    <property type="match status" value="1"/>
</dbReference>
<comment type="caution">
    <text evidence="2">The sequence shown here is derived from an EMBL/GenBank/DDBJ whole genome shotgun (WGS) entry which is preliminary data.</text>
</comment>
<accession>A0A327WUX6</accession>